<dbReference type="Pfam" id="PF00561">
    <property type="entry name" value="Abhydrolase_1"/>
    <property type="match status" value="1"/>
</dbReference>
<evidence type="ECO:0000313" key="6">
    <source>
        <dbReference type="Proteomes" id="UP000290289"/>
    </source>
</evidence>
<comment type="similarity">
    <text evidence="2">Belongs to the AB hydrolase superfamily. Epoxide hydrolase family.</text>
</comment>
<dbReference type="PRINTS" id="PR00412">
    <property type="entry name" value="EPOXHYDRLASE"/>
</dbReference>
<dbReference type="AlphaFoldDB" id="A0A498KNJ6"/>
<proteinExistence type="inferred from homology"/>
<evidence type="ECO:0000256" key="3">
    <source>
        <dbReference type="SAM" id="MobiDB-lite"/>
    </source>
</evidence>
<evidence type="ECO:0000256" key="2">
    <source>
        <dbReference type="ARBA" id="ARBA00038334"/>
    </source>
</evidence>
<dbReference type="EMBL" id="RDQH01000327">
    <property type="protein sequence ID" value="RXI08701.1"/>
    <property type="molecule type" value="Genomic_DNA"/>
</dbReference>
<reference evidence="5 6" key="1">
    <citation type="submission" date="2018-10" db="EMBL/GenBank/DDBJ databases">
        <title>A high-quality apple genome assembly.</title>
        <authorList>
            <person name="Hu J."/>
        </authorList>
    </citation>
    <scope>NUCLEOTIDE SEQUENCE [LARGE SCALE GENOMIC DNA]</scope>
    <source>
        <strain evidence="6">cv. HFTH1</strain>
        <tissue evidence="5">Young leaf</tissue>
    </source>
</reference>
<dbReference type="STRING" id="3750.A0A498KNJ6"/>
<feature type="domain" description="AB hydrolase-1" evidence="4">
    <location>
        <begin position="7"/>
        <end position="74"/>
    </location>
</feature>
<protein>
    <recommendedName>
        <fullName evidence="4">AB hydrolase-1 domain-containing protein</fullName>
    </recommendedName>
</protein>
<evidence type="ECO:0000259" key="4">
    <source>
        <dbReference type="Pfam" id="PF00561"/>
    </source>
</evidence>
<dbReference type="GO" id="GO:0016787">
    <property type="term" value="F:hydrolase activity"/>
    <property type="evidence" value="ECO:0007669"/>
    <property type="project" value="UniProtKB-KW"/>
</dbReference>
<feature type="compositionally biased region" description="Basic and acidic residues" evidence="3">
    <location>
        <begin position="73"/>
        <end position="84"/>
    </location>
</feature>
<name>A0A498KNJ6_MALDO</name>
<keyword evidence="1" id="KW-0378">Hydrolase</keyword>
<dbReference type="SUPFAM" id="SSF53474">
    <property type="entry name" value="alpha/beta-Hydrolases"/>
    <property type="match status" value="1"/>
</dbReference>
<comment type="caution">
    <text evidence="5">The sequence shown here is derived from an EMBL/GenBank/DDBJ whole genome shotgun (WGS) entry which is preliminary data.</text>
</comment>
<gene>
    <name evidence="5" type="ORF">DVH24_022845</name>
</gene>
<feature type="region of interest" description="Disordered" evidence="3">
    <location>
        <begin position="73"/>
        <end position="98"/>
    </location>
</feature>
<dbReference type="InterPro" id="IPR000639">
    <property type="entry name" value="Epox_hydrolase-like"/>
</dbReference>
<evidence type="ECO:0000256" key="1">
    <source>
        <dbReference type="ARBA" id="ARBA00022801"/>
    </source>
</evidence>
<keyword evidence="6" id="KW-1185">Reference proteome</keyword>
<dbReference type="PANTHER" id="PTHR43329">
    <property type="entry name" value="EPOXIDE HYDROLASE"/>
    <property type="match status" value="1"/>
</dbReference>
<sequence>MASRKIWYSWRHQIGFLAKHGYHVVAPDMRGYGDTDAPLNPTSYSILHLVDDLVGLFDHFGGQQTFVVGHDHGALGKEKGENQPKKKQKQKAKVKKKK</sequence>
<organism evidence="5 6">
    <name type="scientific">Malus domestica</name>
    <name type="common">Apple</name>
    <name type="synonym">Pyrus malus</name>
    <dbReference type="NCBI Taxonomy" id="3750"/>
    <lineage>
        <taxon>Eukaryota</taxon>
        <taxon>Viridiplantae</taxon>
        <taxon>Streptophyta</taxon>
        <taxon>Embryophyta</taxon>
        <taxon>Tracheophyta</taxon>
        <taxon>Spermatophyta</taxon>
        <taxon>Magnoliopsida</taxon>
        <taxon>eudicotyledons</taxon>
        <taxon>Gunneridae</taxon>
        <taxon>Pentapetalae</taxon>
        <taxon>rosids</taxon>
        <taxon>fabids</taxon>
        <taxon>Rosales</taxon>
        <taxon>Rosaceae</taxon>
        <taxon>Amygdaloideae</taxon>
        <taxon>Maleae</taxon>
        <taxon>Malus</taxon>
    </lineage>
</organism>
<dbReference type="Proteomes" id="UP000290289">
    <property type="component" value="Chromosome 1"/>
</dbReference>
<dbReference type="InterPro" id="IPR000073">
    <property type="entry name" value="AB_hydrolase_1"/>
</dbReference>
<dbReference type="Gene3D" id="3.40.50.1820">
    <property type="entry name" value="alpha/beta hydrolase"/>
    <property type="match status" value="1"/>
</dbReference>
<evidence type="ECO:0000313" key="5">
    <source>
        <dbReference type="EMBL" id="RXI08701.1"/>
    </source>
</evidence>
<feature type="compositionally biased region" description="Basic residues" evidence="3">
    <location>
        <begin position="85"/>
        <end position="98"/>
    </location>
</feature>
<dbReference type="InterPro" id="IPR029058">
    <property type="entry name" value="AB_hydrolase_fold"/>
</dbReference>
<accession>A0A498KNJ6</accession>